<dbReference type="AlphaFoldDB" id="A0A4C1UAP1"/>
<feature type="compositionally biased region" description="Polar residues" evidence="1">
    <location>
        <begin position="1"/>
        <end position="14"/>
    </location>
</feature>
<protein>
    <submittedName>
        <fullName evidence="2">Uncharacterized protein</fullName>
    </submittedName>
</protein>
<gene>
    <name evidence="2" type="ORF">EVAR_13158_1</name>
</gene>
<feature type="region of interest" description="Disordered" evidence="1">
    <location>
        <begin position="1"/>
        <end position="35"/>
    </location>
</feature>
<evidence type="ECO:0000313" key="3">
    <source>
        <dbReference type="Proteomes" id="UP000299102"/>
    </source>
</evidence>
<evidence type="ECO:0000256" key="1">
    <source>
        <dbReference type="SAM" id="MobiDB-lite"/>
    </source>
</evidence>
<comment type="caution">
    <text evidence="2">The sequence shown here is derived from an EMBL/GenBank/DDBJ whole genome shotgun (WGS) entry which is preliminary data.</text>
</comment>
<feature type="compositionally biased region" description="Basic and acidic residues" evidence="1">
    <location>
        <begin position="20"/>
        <end position="34"/>
    </location>
</feature>
<reference evidence="2 3" key="1">
    <citation type="journal article" date="2019" name="Commun. Biol.">
        <title>The bagworm genome reveals a unique fibroin gene that provides high tensile strength.</title>
        <authorList>
            <person name="Kono N."/>
            <person name="Nakamura H."/>
            <person name="Ohtoshi R."/>
            <person name="Tomita M."/>
            <person name="Numata K."/>
            <person name="Arakawa K."/>
        </authorList>
    </citation>
    <scope>NUCLEOTIDE SEQUENCE [LARGE SCALE GENOMIC DNA]</scope>
</reference>
<dbReference type="EMBL" id="BGZK01000147">
    <property type="protein sequence ID" value="GBP23137.1"/>
    <property type="molecule type" value="Genomic_DNA"/>
</dbReference>
<proteinExistence type="predicted"/>
<organism evidence="2 3">
    <name type="scientific">Eumeta variegata</name>
    <name type="common">Bagworm moth</name>
    <name type="synonym">Eumeta japonica</name>
    <dbReference type="NCBI Taxonomy" id="151549"/>
    <lineage>
        <taxon>Eukaryota</taxon>
        <taxon>Metazoa</taxon>
        <taxon>Ecdysozoa</taxon>
        <taxon>Arthropoda</taxon>
        <taxon>Hexapoda</taxon>
        <taxon>Insecta</taxon>
        <taxon>Pterygota</taxon>
        <taxon>Neoptera</taxon>
        <taxon>Endopterygota</taxon>
        <taxon>Lepidoptera</taxon>
        <taxon>Glossata</taxon>
        <taxon>Ditrysia</taxon>
        <taxon>Tineoidea</taxon>
        <taxon>Psychidae</taxon>
        <taxon>Oiketicinae</taxon>
        <taxon>Eumeta</taxon>
    </lineage>
</organism>
<name>A0A4C1UAP1_EUMVA</name>
<evidence type="ECO:0000313" key="2">
    <source>
        <dbReference type="EMBL" id="GBP23137.1"/>
    </source>
</evidence>
<accession>A0A4C1UAP1</accession>
<dbReference type="Proteomes" id="UP000299102">
    <property type="component" value="Unassembled WGS sequence"/>
</dbReference>
<sequence length="98" mass="10727">MSSANVESIHSKSAYTRPMSDGRPKAPSQRRAEWRSLAARAPAAMEDRRDLSLHLVAAALAGPERAPDARAGRGTRRPPENYFGRVEGSDENQIELAQ</sequence>
<feature type="compositionally biased region" description="Acidic residues" evidence="1">
    <location>
        <begin position="89"/>
        <end position="98"/>
    </location>
</feature>
<feature type="region of interest" description="Disordered" evidence="1">
    <location>
        <begin position="60"/>
        <end position="98"/>
    </location>
</feature>
<keyword evidence="3" id="KW-1185">Reference proteome</keyword>